<dbReference type="AlphaFoldDB" id="A0A2S2C5K8"/>
<dbReference type="InterPro" id="IPR008279">
    <property type="entry name" value="PEP-util_enz_mobile_dom"/>
</dbReference>
<accession>A0A2S2C5K8</accession>
<dbReference type="Proteomes" id="UP000245711">
    <property type="component" value="Plasmid pRB98"/>
</dbReference>
<evidence type="ECO:0000313" key="3">
    <source>
        <dbReference type="Proteomes" id="UP000245711"/>
    </source>
</evidence>
<keyword evidence="3" id="KW-1185">Reference proteome</keyword>
<proteinExistence type="predicted"/>
<dbReference type="OrthoDB" id="9765468at2"/>
<dbReference type="EMBL" id="CP021355">
    <property type="protein sequence ID" value="AWK76177.1"/>
    <property type="molecule type" value="Genomic_DNA"/>
</dbReference>
<dbReference type="NCBIfam" id="NF006150">
    <property type="entry name" value="PRK08296.1-2"/>
    <property type="match status" value="1"/>
</dbReference>
<reference evidence="2 3" key="1">
    <citation type="submission" date="2017-05" db="EMBL/GenBank/DDBJ databases">
        <title>Isolation of Rhodococcus sp. S2-17 biodegrading of BP-3.</title>
        <authorList>
            <person name="Lee Y."/>
            <person name="Kim K.H."/>
            <person name="Chun B.H."/>
            <person name="Jung H.S."/>
            <person name="Jeon C.O."/>
        </authorList>
    </citation>
    <scope>NUCLEOTIDE SEQUENCE [LARGE SCALE GENOMIC DNA]</scope>
    <source>
        <strain evidence="2 3">S2-17</strain>
        <plasmid evidence="3">prb98</plasmid>
    </source>
</reference>
<dbReference type="InterPro" id="IPR051549">
    <property type="entry name" value="PEP_Utilizing_Enz"/>
</dbReference>
<organism evidence="2 3">
    <name type="scientific">Rhodococcus oxybenzonivorans</name>
    <dbReference type="NCBI Taxonomy" id="1990687"/>
    <lineage>
        <taxon>Bacteria</taxon>
        <taxon>Bacillati</taxon>
        <taxon>Actinomycetota</taxon>
        <taxon>Actinomycetes</taxon>
        <taxon>Mycobacteriales</taxon>
        <taxon>Nocardiaceae</taxon>
        <taxon>Rhodococcus</taxon>
    </lineage>
</organism>
<evidence type="ECO:0000259" key="1">
    <source>
        <dbReference type="Pfam" id="PF00391"/>
    </source>
</evidence>
<gene>
    <name evidence="2" type="ORF">CBI38_32235</name>
</gene>
<sequence length="610" mass="68161">MTVASAAPTVKSFPSPSSLPVPAGAEGWETLYPYYLTFNNNAGSDDEKFWFCDSQHWPTAFKPFETIGGEFAVKCLGQYNTRHLLIPPANGIEFKIHLGYLYMSPVPVPEEQIPGRVPEFERRVGHYFQNWDSLLVLWKEKVLATIREMEALEFTSLPDMVPFDDIVSGKAKDGSEVLLENYDRLIQLCYQNWQYHFEFLNLGYLAYLDFFNFAKEVFPGIPDQAIAKMVQGVDMELFRPDDELKKLATLAVELGLQSAFADTDDVDGTLSAVSALPGGDQWVAAYQAAQDPWFNFTVGNGFYSHDKYWIEHQEIPLSYVKDYIRRVEAGQDILRPVDRLIAERDRIIEEYRSLLDGDTLATFDGKRGLAATAYPYVENHNFYIEHWTMGVFWRKVRELSRVFVSAGFWGEQGDLLYLNRNEVRDALFDLVSGWAVGVPAIGPTYWPAEIERRRKIVEALDSQRPAPALNTPPAQITEPFTQMLWGITTEQVQQWLADDDGDDTGVSGMAASPGVAEGPARVVFHADQLSDVQAGEILVATITAPSWGPIFGKIKATVTDIGGMMSHAAIVCREYGLPAVTGTGNGSTTIQTGQLIRVDGNTGRVEILES</sequence>
<dbReference type="PANTHER" id="PTHR43615:SF1">
    <property type="entry name" value="PPDK_N DOMAIN-CONTAINING PROTEIN"/>
    <property type="match status" value="1"/>
</dbReference>
<dbReference type="RefSeq" id="WP_109335649.1">
    <property type="nucleotide sequence ID" value="NZ_CP021355.1"/>
</dbReference>
<feature type="domain" description="PEP-utilising enzyme mobile" evidence="1">
    <location>
        <begin position="533"/>
        <end position="603"/>
    </location>
</feature>
<evidence type="ECO:0000313" key="2">
    <source>
        <dbReference type="EMBL" id="AWK76177.1"/>
    </source>
</evidence>
<name>A0A2S2C5K8_9NOCA</name>
<dbReference type="SUPFAM" id="SSF52009">
    <property type="entry name" value="Phosphohistidine domain"/>
    <property type="match status" value="1"/>
</dbReference>
<geneLocation type="plasmid" evidence="3">
    <name>prb98</name>
</geneLocation>
<dbReference type="Gene3D" id="3.50.30.10">
    <property type="entry name" value="Phosphohistidine domain"/>
    <property type="match status" value="1"/>
</dbReference>
<dbReference type="GO" id="GO:0016772">
    <property type="term" value="F:transferase activity, transferring phosphorus-containing groups"/>
    <property type="evidence" value="ECO:0007669"/>
    <property type="project" value="InterPro"/>
</dbReference>
<dbReference type="KEGG" id="roz:CBI38_32235"/>
<dbReference type="NCBIfam" id="NF006153">
    <property type="entry name" value="PRK08296.1-5"/>
    <property type="match status" value="1"/>
</dbReference>
<keyword evidence="2" id="KW-0614">Plasmid</keyword>
<dbReference type="PANTHER" id="PTHR43615">
    <property type="entry name" value="PHOSPHOENOLPYRUVATE SYNTHASE-RELATED"/>
    <property type="match status" value="1"/>
</dbReference>
<dbReference type="InterPro" id="IPR036637">
    <property type="entry name" value="Phosphohistidine_dom_sf"/>
</dbReference>
<protein>
    <recommendedName>
        <fullName evidence="1">PEP-utilising enzyme mobile domain-containing protein</fullName>
    </recommendedName>
</protein>
<dbReference type="Pfam" id="PF00391">
    <property type="entry name" value="PEP-utilizers"/>
    <property type="match status" value="1"/>
</dbReference>